<comment type="caution">
    <text evidence="1">The sequence shown here is derived from an EMBL/GenBank/DDBJ whole genome shotgun (WGS) entry which is preliminary data.</text>
</comment>
<protein>
    <submittedName>
        <fullName evidence="1">Uncharacterized protein</fullName>
    </submittedName>
</protein>
<organism evidence="1 2">
    <name type="scientific">Pistacia atlantica</name>
    <dbReference type="NCBI Taxonomy" id="434234"/>
    <lineage>
        <taxon>Eukaryota</taxon>
        <taxon>Viridiplantae</taxon>
        <taxon>Streptophyta</taxon>
        <taxon>Embryophyta</taxon>
        <taxon>Tracheophyta</taxon>
        <taxon>Spermatophyta</taxon>
        <taxon>Magnoliopsida</taxon>
        <taxon>eudicotyledons</taxon>
        <taxon>Gunneridae</taxon>
        <taxon>Pentapetalae</taxon>
        <taxon>rosids</taxon>
        <taxon>malvids</taxon>
        <taxon>Sapindales</taxon>
        <taxon>Anacardiaceae</taxon>
        <taxon>Pistacia</taxon>
    </lineage>
</organism>
<accession>A0ACC1A8C0</accession>
<name>A0ACC1A8C0_9ROSI</name>
<evidence type="ECO:0000313" key="2">
    <source>
        <dbReference type="Proteomes" id="UP001164250"/>
    </source>
</evidence>
<keyword evidence="2" id="KW-1185">Reference proteome</keyword>
<gene>
    <name evidence="1" type="ORF">Patl1_09631</name>
</gene>
<proteinExistence type="predicted"/>
<dbReference type="EMBL" id="CM047908">
    <property type="protein sequence ID" value="KAJ0082485.1"/>
    <property type="molecule type" value="Genomic_DNA"/>
</dbReference>
<evidence type="ECO:0000313" key="1">
    <source>
        <dbReference type="EMBL" id="KAJ0082485.1"/>
    </source>
</evidence>
<sequence>MHFLREYAFPKLRHLTFGVTVGAGSESLVGLLGCIQHSRRKKVETFPKCSHGHLKVVDLETAFYLFENATLLHKMIVQIISPYIPGADFDMGSKQGAREGTKKLEKHVPDQLGTNASCVAILIISPWMKTNSFIYATSRSYPNSPFITN</sequence>
<reference evidence="2" key="1">
    <citation type="journal article" date="2023" name="G3 (Bethesda)">
        <title>Genome assembly and association tests identify interacting loci associated with vigor, precocity, and sex in interspecific pistachio rootstocks.</title>
        <authorList>
            <person name="Palmer W."/>
            <person name="Jacygrad E."/>
            <person name="Sagayaradj S."/>
            <person name="Cavanaugh K."/>
            <person name="Han R."/>
            <person name="Bertier L."/>
            <person name="Beede B."/>
            <person name="Kafkas S."/>
            <person name="Golino D."/>
            <person name="Preece J."/>
            <person name="Michelmore R."/>
        </authorList>
    </citation>
    <scope>NUCLEOTIDE SEQUENCE [LARGE SCALE GENOMIC DNA]</scope>
</reference>
<dbReference type="Proteomes" id="UP001164250">
    <property type="component" value="Chromosome 12"/>
</dbReference>